<dbReference type="STRING" id="590998.Celf_2168"/>
<gene>
    <name evidence="3" type="ordered locus">Celf_2168</name>
</gene>
<name>F4H1J7_CELFA</name>
<dbReference type="AlphaFoldDB" id="F4H1J7"/>
<dbReference type="HOGENOM" id="CLU_047400_1_0_11"/>
<dbReference type="PANTHER" id="PTHR33734">
    <property type="entry name" value="LYSM DOMAIN-CONTAINING GPI-ANCHORED PROTEIN 2"/>
    <property type="match status" value="1"/>
</dbReference>
<feature type="domain" description="LysM" evidence="2">
    <location>
        <begin position="41"/>
        <end position="85"/>
    </location>
</feature>
<dbReference type="SMART" id="SM00257">
    <property type="entry name" value="LysM"/>
    <property type="match status" value="3"/>
</dbReference>
<dbReference type="InterPro" id="IPR018392">
    <property type="entry name" value="LysM"/>
</dbReference>
<keyword evidence="1" id="KW-0732">Signal</keyword>
<dbReference type="eggNOG" id="COG1388">
    <property type="taxonomic scope" value="Bacteria"/>
</dbReference>
<dbReference type="CDD" id="cd00118">
    <property type="entry name" value="LysM"/>
    <property type="match status" value="3"/>
</dbReference>
<dbReference type="SUPFAM" id="SSF53955">
    <property type="entry name" value="Lysozyme-like"/>
    <property type="match status" value="1"/>
</dbReference>
<dbReference type="Proteomes" id="UP000008460">
    <property type="component" value="Chromosome"/>
</dbReference>
<dbReference type="InterPro" id="IPR008258">
    <property type="entry name" value="Transglycosylase_SLT_dom_1"/>
</dbReference>
<dbReference type="RefSeq" id="WP_013771322.1">
    <property type="nucleotide sequence ID" value="NC_015514.1"/>
</dbReference>
<dbReference type="GO" id="GO:0008932">
    <property type="term" value="F:lytic endotransglycosylase activity"/>
    <property type="evidence" value="ECO:0007669"/>
    <property type="project" value="TreeGrafter"/>
</dbReference>
<feature type="chain" id="PRO_5003310829" evidence="1">
    <location>
        <begin position="40"/>
        <end position="389"/>
    </location>
</feature>
<evidence type="ECO:0000259" key="2">
    <source>
        <dbReference type="PROSITE" id="PS51782"/>
    </source>
</evidence>
<dbReference type="Pfam" id="PF01476">
    <property type="entry name" value="LysM"/>
    <property type="match status" value="3"/>
</dbReference>
<dbReference type="eggNOG" id="COG0741">
    <property type="taxonomic scope" value="Bacteria"/>
</dbReference>
<dbReference type="Gene3D" id="3.10.350.10">
    <property type="entry name" value="LysM domain"/>
    <property type="match status" value="3"/>
</dbReference>
<dbReference type="Gene3D" id="1.10.530.10">
    <property type="match status" value="1"/>
</dbReference>
<evidence type="ECO:0000256" key="1">
    <source>
        <dbReference type="SAM" id="SignalP"/>
    </source>
</evidence>
<dbReference type="KEGG" id="cfi:Celf_2168"/>
<protein>
    <submittedName>
        <fullName evidence="3">Lytic transglycosylase catalytic</fullName>
    </submittedName>
</protein>
<proteinExistence type="predicted"/>
<dbReference type="PANTHER" id="PTHR33734:SF22">
    <property type="entry name" value="MEMBRANE-BOUND LYTIC MUREIN TRANSGLYCOSYLASE D"/>
    <property type="match status" value="1"/>
</dbReference>
<evidence type="ECO:0000313" key="4">
    <source>
        <dbReference type="Proteomes" id="UP000008460"/>
    </source>
</evidence>
<reference evidence="3 4" key="1">
    <citation type="submission" date="2011-04" db="EMBL/GenBank/DDBJ databases">
        <title>Complete sequence of Cellulomonas fimi ATCC 484.</title>
        <authorList>
            <consortium name="US DOE Joint Genome Institute"/>
            <person name="Lucas S."/>
            <person name="Han J."/>
            <person name="Lapidus A."/>
            <person name="Cheng J.-F."/>
            <person name="Goodwin L."/>
            <person name="Pitluck S."/>
            <person name="Peters L."/>
            <person name="Chertkov O."/>
            <person name="Detter J.C."/>
            <person name="Han C."/>
            <person name="Tapia R."/>
            <person name="Land M."/>
            <person name="Hauser L."/>
            <person name="Kyrpides N."/>
            <person name="Ivanova N."/>
            <person name="Ovchinnikova G."/>
            <person name="Pagani I."/>
            <person name="Mead D."/>
            <person name="Brumm P."/>
            <person name="Woyke T."/>
        </authorList>
    </citation>
    <scope>NUCLEOTIDE SEQUENCE [LARGE SCALE GENOMIC DNA]</scope>
    <source>
        <strain evidence="4">ATCC 484 / DSM 20113 / JCM 1341 / NBRC 15513 / NCIMB 8980 / NCTC 7547</strain>
    </source>
</reference>
<organism evidence="3 4">
    <name type="scientific">Cellulomonas fimi (strain ATCC 484 / DSM 20113 / JCM 1341 / CCUG 24087 / LMG 16345 / NBRC 15513 / NCIMB 8980 / NCTC 7547 / NRS-133)</name>
    <dbReference type="NCBI Taxonomy" id="590998"/>
    <lineage>
        <taxon>Bacteria</taxon>
        <taxon>Bacillati</taxon>
        <taxon>Actinomycetota</taxon>
        <taxon>Actinomycetes</taxon>
        <taxon>Micrococcales</taxon>
        <taxon>Cellulomonadaceae</taxon>
        <taxon>Cellulomonas</taxon>
    </lineage>
</organism>
<keyword evidence="4" id="KW-1185">Reference proteome</keyword>
<feature type="domain" description="LysM" evidence="2">
    <location>
        <begin position="107"/>
        <end position="151"/>
    </location>
</feature>
<dbReference type="SUPFAM" id="SSF54106">
    <property type="entry name" value="LysM domain"/>
    <property type="match status" value="3"/>
</dbReference>
<accession>F4H1J7</accession>
<feature type="domain" description="LysM" evidence="2">
    <location>
        <begin position="172"/>
        <end position="216"/>
    </location>
</feature>
<dbReference type="EMBL" id="CP002666">
    <property type="protein sequence ID" value="AEE46296.1"/>
    <property type="molecule type" value="Genomic_DNA"/>
</dbReference>
<dbReference type="Pfam" id="PF01464">
    <property type="entry name" value="SLT"/>
    <property type="match status" value="1"/>
</dbReference>
<feature type="signal peptide" evidence="1">
    <location>
        <begin position="1"/>
        <end position="39"/>
    </location>
</feature>
<evidence type="ECO:0000313" key="3">
    <source>
        <dbReference type="EMBL" id="AEE46296.1"/>
    </source>
</evidence>
<dbReference type="PROSITE" id="PS51782">
    <property type="entry name" value="LYSM"/>
    <property type="match status" value="3"/>
</dbReference>
<dbReference type="InterPro" id="IPR023346">
    <property type="entry name" value="Lysozyme-like_dom_sf"/>
</dbReference>
<sequence>MTTLATSRSDGLRRAATGTGATLALAAVAVTATGTAAHADEQYTVREGDTVSHIAARHGTTVGAVSQANALRDASRIRIGQVLTIPSGSTGVRVAPAATPAPAAPATTYTVRSGDTVSRIASRSGTTVAAIVAANGLDARAFIRAGQTLTIPGAGGVAAPAPAAAAATTTAATHTVVSGDTVSAIATRYGTTVAAVVAANGLDARARIRAGQTLTIPGAAAVAAPTSTGVGNTFAGRTYPDTVVAAANANLATLRGSAVPSKAEMQAKIVATARSFGVDPALALAVAYQESGFNHAVVSPANAIGTMQVIPSSGAWASDLVGRKLDLLNPDDNVTAGVAILRSLVRNAPDLPTAIAGYYQGAASVKRNGMYTDTQRYVANVQSHMTRFR</sequence>
<dbReference type="InterPro" id="IPR036779">
    <property type="entry name" value="LysM_dom_sf"/>
</dbReference>